<evidence type="ECO:0000313" key="2">
    <source>
        <dbReference type="EMBL" id="KAI5314378.1"/>
    </source>
</evidence>
<feature type="compositionally biased region" description="Basic and acidic residues" evidence="1">
    <location>
        <begin position="1"/>
        <end position="11"/>
    </location>
</feature>
<name>A0AAD4YN26_PRUDU</name>
<comment type="caution">
    <text evidence="2">The sequence shown here is derived from an EMBL/GenBank/DDBJ whole genome shotgun (WGS) entry which is preliminary data.</text>
</comment>
<sequence>MKMENKSEGRLKKMHGVNRSTNTYKTPNFSGTPNLEDLNGTSLVEDISLERFSRYGSSNTNYMTTSSLLNQHEKARQNPPKEEMMGRSILEWLFLCDHFQDEAYMKRSNDNKENRSKKKYKHHGG</sequence>
<feature type="compositionally biased region" description="Basic and acidic residues" evidence="1">
    <location>
        <begin position="104"/>
        <end position="114"/>
    </location>
</feature>
<keyword evidence="3" id="KW-1185">Reference proteome</keyword>
<dbReference type="Proteomes" id="UP001054821">
    <property type="component" value="Chromosome 8"/>
</dbReference>
<gene>
    <name evidence="2" type="ORF">L3X38_043554</name>
</gene>
<feature type="region of interest" description="Disordered" evidence="1">
    <location>
        <begin position="1"/>
        <end position="39"/>
    </location>
</feature>
<proteinExistence type="predicted"/>
<feature type="region of interest" description="Disordered" evidence="1">
    <location>
        <begin position="104"/>
        <end position="125"/>
    </location>
</feature>
<dbReference type="AlphaFoldDB" id="A0AAD4YN26"/>
<accession>A0AAD4YN26</accession>
<feature type="compositionally biased region" description="Polar residues" evidence="1">
    <location>
        <begin position="18"/>
        <end position="33"/>
    </location>
</feature>
<dbReference type="EMBL" id="JAJFAZ020000008">
    <property type="protein sequence ID" value="KAI5314378.1"/>
    <property type="molecule type" value="Genomic_DNA"/>
</dbReference>
<feature type="compositionally biased region" description="Basic residues" evidence="1">
    <location>
        <begin position="115"/>
        <end position="125"/>
    </location>
</feature>
<evidence type="ECO:0000313" key="3">
    <source>
        <dbReference type="Proteomes" id="UP001054821"/>
    </source>
</evidence>
<feature type="region of interest" description="Disordered" evidence="1">
    <location>
        <begin position="60"/>
        <end position="83"/>
    </location>
</feature>
<reference evidence="2 3" key="1">
    <citation type="journal article" date="2022" name="G3 (Bethesda)">
        <title>Whole-genome sequence and methylome profiling of the almond [Prunus dulcis (Mill.) D.A. Webb] cultivar 'Nonpareil'.</title>
        <authorList>
            <person name="D'Amico-Willman K.M."/>
            <person name="Ouma W.Z."/>
            <person name="Meulia T."/>
            <person name="Sideli G.M."/>
            <person name="Gradziel T.M."/>
            <person name="Fresnedo-Ramirez J."/>
        </authorList>
    </citation>
    <scope>NUCLEOTIDE SEQUENCE [LARGE SCALE GENOMIC DNA]</scope>
    <source>
        <strain evidence="2">Clone GOH B32 T37-40</strain>
    </source>
</reference>
<feature type="compositionally biased region" description="Basic and acidic residues" evidence="1">
    <location>
        <begin position="71"/>
        <end position="83"/>
    </location>
</feature>
<protein>
    <submittedName>
        <fullName evidence="2">Uncharacterized protein</fullName>
    </submittedName>
</protein>
<feature type="compositionally biased region" description="Polar residues" evidence="1">
    <location>
        <begin position="60"/>
        <end position="70"/>
    </location>
</feature>
<evidence type="ECO:0000256" key="1">
    <source>
        <dbReference type="SAM" id="MobiDB-lite"/>
    </source>
</evidence>
<organism evidence="2 3">
    <name type="scientific">Prunus dulcis</name>
    <name type="common">Almond</name>
    <name type="synonym">Amygdalus dulcis</name>
    <dbReference type="NCBI Taxonomy" id="3755"/>
    <lineage>
        <taxon>Eukaryota</taxon>
        <taxon>Viridiplantae</taxon>
        <taxon>Streptophyta</taxon>
        <taxon>Embryophyta</taxon>
        <taxon>Tracheophyta</taxon>
        <taxon>Spermatophyta</taxon>
        <taxon>Magnoliopsida</taxon>
        <taxon>eudicotyledons</taxon>
        <taxon>Gunneridae</taxon>
        <taxon>Pentapetalae</taxon>
        <taxon>rosids</taxon>
        <taxon>fabids</taxon>
        <taxon>Rosales</taxon>
        <taxon>Rosaceae</taxon>
        <taxon>Amygdaloideae</taxon>
        <taxon>Amygdaleae</taxon>
        <taxon>Prunus</taxon>
    </lineage>
</organism>